<evidence type="ECO:0000313" key="7">
    <source>
        <dbReference type="Proteomes" id="UP001146793"/>
    </source>
</evidence>
<protein>
    <submittedName>
        <fullName evidence="6">Carrier protein</fullName>
    </submittedName>
</protein>
<gene>
    <name evidence="6" type="ORF">M0812_21722</name>
</gene>
<keyword evidence="5" id="KW-1133">Transmembrane helix</keyword>
<sequence>MFNYKKENDKPSILFQGAFNYISGGVVGVIGGGIVGPFVYEDPTSVKEMFIRMGYETTVSKYMHHIFEEHMKEQDTPSERWKIGVAAGLVVGATNAVITTIRHNGQKYQKKKEKEGKQKEGKKKKCSLKNLVEMAKEEGISSIFDGYLSQAVGDSLFSAGYGLVGSYNHLWMDKKFKNVKSPIINQVVLPMARGALNGLEATLLTRPIAWTARNLLQKGEVDPQRVVEKTWEDLKFLTVDIAIEVMLFGQVKKLLIPAHNLAKKLI</sequence>
<comment type="subcellular location">
    <subcellularLocation>
        <location evidence="1">Membrane</location>
    </subcellularLocation>
</comment>
<dbReference type="Gene3D" id="1.50.40.10">
    <property type="entry name" value="Mitochondrial carrier domain"/>
    <property type="match status" value="1"/>
</dbReference>
<reference evidence="6" key="1">
    <citation type="submission" date="2022-08" db="EMBL/GenBank/DDBJ databases">
        <title>Novel sulphate-reducing endosymbionts in the free-living metamonad Anaeramoeba.</title>
        <authorList>
            <person name="Jerlstrom-Hultqvist J."/>
            <person name="Cepicka I."/>
            <person name="Gallot-Lavallee L."/>
            <person name="Salas-Leiva D."/>
            <person name="Curtis B.A."/>
            <person name="Zahonova K."/>
            <person name="Pipaliya S."/>
            <person name="Dacks J."/>
            <person name="Roger A.J."/>
        </authorList>
    </citation>
    <scope>NUCLEOTIDE SEQUENCE</scope>
    <source>
        <strain evidence="6">Busselton2</strain>
    </source>
</reference>
<comment type="caution">
    <text evidence="6">The sequence shown here is derived from an EMBL/GenBank/DDBJ whole genome shotgun (WGS) entry which is preliminary data.</text>
</comment>
<evidence type="ECO:0000313" key="6">
    <source>
        <dbReference type="EMBL" id="KAJ3432779.1"/>
    </source>
</evidence>
<proteinExistence type="predicted"/>
<evidence type="ECO:0000256" key="5">
    <source>
        <dbReference type="SAM" id="Phobius"/>
    </source>
</evidence>
<dbReference type="SUPFAM" id="SSF103506">
    <property type="entry name" value="Mitochondrial carrier"/>
    <property type="match status" value="1"/>
</dbReference>
<name>A0AAV7YTH9_9EUKA</name>
<feature type="transmembrane region" description="Helical" evidence="5">
    <location>
        <begin position="81"/>
        <end position="101"/>
    </location>
</feature>
<evidence type="ECO:0000256" key="4">
    <source>
        <dbReference type="SAM" id="MobiDB-lite"/>
    </source>
</evidence>
<feature type="region of interest" description="Disordered" evidence="4">
    <location>
        <begin position="104"/>
        <end position="123"/>
    </location>
</feature>
<evidence type="ECO:0000256" key="1">
    <source>
        <dbReference type="ARBA" id="ARBA00004370"/>
    </source>
</evidence>
<evidence type="ECO:0000256" key="3">
    <source>
        <dbReference type="ARBA" id="ARBA00023136"/>
    </source>
</evidence>
<dbReference type="GO" id="GO:0016020">
    <property type="term" value="C:membrane"/>
    <property type="evidence" value="ECO:0007669"/>
    <property type="project" value="UniProtKB-SubCell"/>
</dbReference>
<dbReference type="Proteomes" id="UP001146793">
    <property type="component" value="Unassembled WGS sequence"/>
</dbReference>
<organism evidence="6 7">
    <name type="scientific">Anaeramoeba flamelloides</name>
    <dbReference type="NCBI Taxonomy" id="1746091"/>
    <lineage>
        <taxon>Eukaryota</taxon>
        <taxon>Metamonada</taxon>
        <taxon>Anaeramoebidae</taxon>
        <taxon>Anaeramoeba</taxon>
    </lineage>
</organism>
<dbReference type="InterPro" id="IPR023395">
    <property type="entry name" value="MCP_dom_sf"/>
</dbReference>
<keyword evidence="2 5" id="KW-0812">Transmembrane</keyword>
<feature type="transmembrane region" description="Helical" evidence="5">
    <location>
        <begin position="21"/>
        <end position="40"/>
    </location>
</feature>
<dbReference type="EMBL" id="JANTQA010000047">
    <property type="protein sequence ID" value="KAJ3432779.1"/>
    <property type="molecule type" value="Genomic_DNA"/>
</dbReference>
<dbReference type="AlphaFoldDB" id="A0AAV7YTH9"/>
<evidence type="ECO:0000256" key="2">
    <source>
        <dbReference type="ARBA" id="ARBA00022692"/>
    </source>
</evidence>
<keyword evidence="3 5" id="KW-0472">Membrane</keyword>
<accession>A0AAV7YTH9</accession>